<dbReference type="Proteomes" id="UP000001075">
    <property type="component" value="Unassembled WGS sequence"/>
</dbReference>
<name>G3ICM0_CRIGR</name>
<evidence type="ECO:0000313" key="2">
    <source>
        <dbReference type="EMBL" id="EGW12427.1"/>
    </source>
</evidence>
<sequence>MNETNKICKSKSQIQGFSSQGGHTHRSEENAASCKGREENQYCSASRNLHRNRKHWKPLLQVRLQSFNMLNST</sequence>
<organism evidence="2 3">
    <name type="scientific">Cricetulus griseus</name>
    <name type="common">Chinese hamster</name>
    <name type="synonym">Cricetulus barabensis griseus</name>
    <dbReference type="NCBI Taxonomy" id="10029"/>
    <lineage>
        <taxon>Eukaryota</taxon>
        <taxon>Metazoa</taxon>
        <taxon>Chordata</taxon>
        <taxon>Craniata</taxon>
        <taxon>Vertebrata</taxon>
        <taxon>Euteleostomi</taxon>
        <taxon>Mammalia</taxon>
        <taxon>Eutheria</taxon>
        <taxon>Euarchontoglires</taxon>
        <taxon>Glires</taxon>
        <taxon>Rodentia</taxon>
        <taxon>Myomorpha</taxon>
        <taxon>Muroidea</taxon>
        <taxon>Cricetidae</taxon>
        <taxon>Cricetinae</taxon>
        <taxon>Cricetulus</taxon>
    </lineage>
</organism>
<evidence type="ECO:0000256" key="1">
    <source>
        <dbReference type="SAM" id="MobiDB-lite"/>
    </source>
</evidence>
<feature type="compositionally biased region" description="Basic and acidic residues" evidence="1">
    <location>
        <begin position="25"/>
        <end position="40"/>
    </location>
</feature>
<dbReference type="EMBL" id="JH001938">
    <property type="protein sequence ID" value="EGW12427.1"/>
    <property type="molecule type" value="Genomic_DNA"/>
</dbReference>
<reference evidence="3" key="1">
    <citation type="journal article" date="2011" name="Nat. Biotechnol.">
        <title>The genomic sequence of the Chinese hamster ovary (CHO)-K1 cell line.</title>
        <authorList>
            <person name="Xu X."/>
            <person name="Nagarajan H."/>
            <person name="Lewis N.E."/>
            <person name="Pan S."/>
            <person name="Cai Z."/>
            <person name="Liu X."/>
            <person name="Chen W."/>
            <person name="Xie M."/>
            <person name="Wang W."/>
            <person name="Hammond S."/>
            <person name="Andersen M.R."/>
            <person name="Neff N."/>
            <person name="Passarelli B."/>
            <person name="Koh W."/>
            <person name="Fan H.C."/>
            <person name="Wang J."/>
            <person name="Gui Y."/>
            <person name="Lee K.H."/>
            <person name="Betenbaugh M.J."/>
            <person name="Quake S.R."/>
            <person name="Famili I."/>
            <person name="Palsson B.O."/>
            <person name="Wang J."/>
        </authorList>
    </citation>
    <scope>NUCLEOTIDE SEQUENCE [LARGE SCALE GENOMIC DNA]</scope>
    <source>
        <strain evidence="3">CHO K1 cell line</strain>
    </source>
</reference>
<evidence type="ECO:0000313" key="3">
    <source>
        <dbReference type="Proteomes" id="UP000001075"/>
    </source>
</evidence>
<feature type="compositionally biased region" description="Polar residues" evidence="1">
    <location>
        <begin position="1"/>
        <end position="22"/>
    </location>
</feature>
<proteinExistence type="predicted"/>
<protein>
    <submittedName>
        <fullName evidence="2">Uncharacterized protein</fullName>
    </submittedName>
</protein>
<gene>
    <name evidence="2" type="ORF">I79_021418</name>
</gene>
<feature type="region of interest" description="Disordered" evidence="1">
    <location>
        <begin position="1"/>
        <end position="46"/>
    </location>
</feature>
<accession>G3ICM0</accession>
<dbReference type="InParanoid" id="G3ICM0"/>
<dbReference type="AlphaFoldDB" id="G3ICM0"/>